<evidence type="ECO:0000313" key="2">
    <source>
        <dbReference type="Proteomes" id="UP000250266"/>
    </source>
</evidence>
<keyword evidence="2" id="KW-1185">Reference proteome</keyword>
<dbReference type="EMBL" id="KV745014">
    <property type="protein sequence ID" value="OCK79270.1"/>
    <property type="molecule type" value="Genomic_DNA"/>
</dbReference>
<proteinExistence type="predicted"/>
<reference evidence="1 2" key="1">
    <citation type="journal article" date="2016" name="Nat. Commun.">
        <title>Ectomycorrhizal ecology is imprinted in the genome of the dominant symbiotic fungus Cenococcum geophilum.</title>
        <authorList>
            <consortium name="DOE Joint Genome Institute"/>
            <person name="Peter M."/>
            <person name="Kohler A."/>
            <person name="Ohm R.A."/>
            <person name="Kuo A."/>
            <person name="Krutzmann J."/>
            <person name="Morin E."/>
            <person name="Arend M."/>
            <person name="Barry K.W."/>
            <person name="Binder M."/>
            <person name="Choi C."/>
            <person name="Clum A."/>
            <person name="Copeland A."/>
            <person name="Grisel N."/>
            <person name="Haridas S."/>
            <person name="Kipfer T."/>
            <person name="LaButti K."/>
            <person name="Lindquist E."/>
            <person name="Lipzen A."/>
            <person name="Maire R."/>
            <person name="Meier B."/>
            <person name="Mihaltcheva S."/>
            <person name="Molinier V."/>
            <person name="Murat C."/>
            <person name="Poggeler S."/>
            <person name="Quandt C.A."/>
            <person name="Sperisen C."/>
            <person name="Tritt A."/>
            <person name="Tisserant E."/>
            <person name="Crous P.W."/>
            <person name="Henrissat B."/>
            <person name="Nehls U."/>
            <person name="Egli S."/>
            <person name="Spatafora J.W."/>
            <person name="Grigoriev I.V."/>
            <person name="Martin F.M."/>
        </authorList>
    </citation>
    <scope>NUCLEOTIDE SEQUENCE [LARGE SCALE GENOMIC DNA]</scope>
    <source>
        <strain evidence="1 2">CBS 459.81</strain>
    </source>
</reference>
<protein>
    <submittedName>
        <fullName evidence="1">Uncharacterized protein</fullName>
    </submittedName>
</protein>
<dbReference type="Proteomes" id="UP000250266">
    <property type="component" value="Unassembled WGS sequence"/>
</dbReference>
<gene>
    <name evidence="1" type="ORF">K432DRAFT_383218</name>
</gene>
<sequence>MALSVPIGTQVSEMMKAAKVCRSIYDAFFSQYDNAPGRLRELGQLINTYAETLEENEEILKLRSRIHPGHKGLKQTLEECTDFLIKYKIVCDEDSHGAKRIAMKAVYALDQNHVAKLDRQLVRHAMPLAMYNSNLILYGTVRNSG</sequence>
<evidence type="ECO:0000313" key="1">
    <source>
        <dbReference type="EMBL" id="OCK79270.1"/>
    </source>
</evidence>
<dbReference type="AlphaFoldDB" id="A0A8E2E8B6"/>
<name>A0A8E2E8B6_9PEZI</name>
<accession>A0A8E2E8B6</accession>
<dbReference type="OrthoDB" id="3940921at2759"/>
<organism evidence="1 2">
    <name type="scientific">Lepidopterella palustris CBS 459.81</name>
    <dbReference type="NCBI Taxonomy" id="1314670"/>
    <lineage>
        <taxon>Eukaryota</taxon>
        <taxon>Fungi</taxon>
        <taxon>Dikarya</taxon>
        <taxon>Ascomycota</taxon>
        <taxon>Pezizomycotina</taxon>
        <taxon>Dothideomycetes</taxon>
        <taxon>Pleosporomycetidae</taxon>
        <taxon>Mytilinidiales</taxon>
        <taxon>Argynnaceae</taxon>
        <taxon>Lepidopterella</taxon>
    </lineage>
</organism>